<organism evidence="8 9">
    <name type="scientific">Xylaria bambusicola</name>
    <dbReference type="NCBI Taxonomy" id="326684"/>
    <lineage>
        <taxon>Eukaryota</taxon>
        <taxon>Fungi</taxon>
        <taxon>Dikarya</taxon>
        <taxon>Ascomycota</taxon>
        <taxon>Pezizomycotina</taxon>
        <taxon>Sordariomycetes</taxon>
        <taxon>Xylariomycetidae</taxon>
        <taxon>Xylariales</taxon>
        <taxon>Xylariaceae</taxon>
        <taxon>Xylaria</taxon>
    </lineage>
</organism>
<dbReference type="Proteomes" id="UP001305414">
    <property type="component" value="Unassembled WGS sequence"/>
</dbReference>
<feature type="compositionally biased region" description="Basic and acidic residues" evidence="7">
    <location>
        <begin position="208"/>
        <end position="218"/>
    </location>
</feature>
<evidence type="ECO:0000256" key="6">
    <source>
        <dbReference type="PIRNR" id="PIRNR015952"/>
    </source>
</evidence>
<keyword evidence="5 6" id="KW-0539">Nucleus</keyword>
<comment type="subunit">
    <text evidence="6">Component of the ribosomal small subunit (SSU) processome.</text>
</comment>
<evidence type="ECO:0000256" key="2">
    <source>
        <dbReference type="ARBA" id="ARBA00004604"/>
    </source>
</evidence>
<sequence length="282" mass="32587">MSSLRNAVNRRVHRERDQLQERKGRYSLLEKHKDYRLRAQDHNRKKAQLKSLKKKAEDRNEDEFYFGMLSRKGPETALSSGSKKWDGTVAGDRGNKGLDIDVVRLLKTQDMGYIRSVRNVAMKEVRTLEERVIALGGDIDNLNENGEDEDDMDLDFDFADEPSAKKKSGSKTKKIVFADRQDEREDKIRHDIENESPEDQDEDLDSENPEKLRAEQKQKLLEKLKRRLQNARKKQRVLAQTEQELEIQRARMAKTATIGGVTSQGRSSKCERGSGKRIPYKA</sequence>
<evidence type="ECO:0000313" key="9">
    <source>
        <dbReference type="Proteomes" id="UP001305414"/>
    </source>
</evidence>
<comment type="caution">
    <text evidence="8">The sequence shown here is derived from an EMBL/GenBank/DDBJ whole genome shotgun (WGS) entry which is preliminary data.</text>
</comment>
<feature type="compositionally biased region" description="Acidic residues" evidence="7">
    <location>
        <begin position="145"/>
        <end position="160"/>
    </location>
</feature>
<evidence type="ECO:0000256" key="7">
    <source>
        <dbReference type="SAM" id="MobiDB-lite"/>
    </source>
</evidence>
<feature type="compositionally biased region" description="Basic residues" evidence="7">
    <location>
        <begin position="165"/>
        <end position="174"/>
    </location>
</feature>
<name>A0AAN7USB0_9PEZI</name>
<dbReference type="AlphaFoldDB" id="A0AAN7USB0"/>
<dbReference type="EMBL" id="JAWHQM010000016">
    <property type="protein sequence ID" value="KAK5630599.1"/>
    <property type="molecule type" value="Genomic_DNA"/>
</dbReference>
<feature type="compositionally biased region" description="Basic and acidic residues" evidence="7">
    <location>
        <begin position="14"/>
        <end position="25"/>
    </location>
</feature>
<feature type="compositionally biased region" description="Acidic residues" evidence="7">
    <location>
        <begin position="194"/>
        <end position="207"/>
    </location>
</feature>
<evidence type="ECO:0000256" key="1">
    <source>
        <dbReference type="ARBA" id="ARBA00004099"/>
    </source>
</evidence>
<feature type="region of interest" description="Disordered" evidence="7">
    <location>
        <begin position="257"/>
        <end position="282"/>
    </location>
</feature>
<protein>
    <recommendedName>
        <fullName evidence="6">U3 small nucleolar RNA-associated protein 11</fullName>
        <shortName evidence="6">U3 snoRNA-associated protein 11</shortName>
    </recommendedName>
</protein>
<dbReference type="PIRSF" id="PIRSF015952">
    <property type="entry name" value="U3snoRNP11"/>
    <property type="match status" value="1"/>
</dbReference>
<evidence type="ECO:0000256" key="4">
    <source>
        <dbReference type="ARBA" id="ARBA00022552"/>
    </source>
</evidence>
<evidence type="ECO:0000256" key="5">
    <source>
        <dbReference type="ARBA" id="ARBA00023242"/>
    </source>
</evidence>
<comment type="similarity">
    <text evidence="3 6">Belongs to the UTP11 family.</text>
</comment>
<evidence type="ECO:0000313" key="8">
    <source>
        <dbReference type="EMBL" id="KAK5630599.1"/>
    </source>
</evidence>
<feature type="region of interest" description="Disordered" evidence="7">
    <location>
        <begin position="1"/>
        <end position="25"/>
    </location>
</feature>
<feature type="compositionally biased region" description="Basic and acidic residues" evidence="7">
    <location>
        <begin position="176"/>
        <end position="193"/>
    </location>
</feature>
<evidence type="ECO:0000256" key="3">
    <source>
        <dbReference type="ARBA" id="ARBA00008105"/>
    </source>
</evidence>
<gene>
    <name evidence="8" type="ORF">RRF57_006314</name>
</gene>
<dbReference type="PANTHER" id="PTHR12838:SF0">
    <property type="entry name" value="U3 SMALL NUCLEOLAR RNA-ASSOCIATED PROTEIN 11-RELATED"/>
    <property type="match status" value="1"/>
</dbReference>
<dbReference type="InterPro" id="IPR007144">
    <property type="entry name" value="SSU_processome_Utp11"/>
</dbReference>
<keyword evidence="4 6" id="KW-0698">rRNA processing</keyword>
<dbReference type="Pfam" id="PF03998">
    <property type="entry name" value="Utp11"/>
    <property type="match status" value="1"/>
</dbReference>
<feature type="region of interest" description="Disordered" evidence="7">
    <location>
        <begin position="139"/>
        <end position="218"/>
    </location>
</feature>
<comment type="subcellular location">
    <subcellularLocation>
        <location evidence="2 6">Nucleus</location>
        <location evidence="2 6">Nucleolus</location>
    </subcellularLocation>
</comment>
<dbReference type="GO" id="GO:0032040">
    <property type="term" value="C:small-subunit processome"/>
    <property type="evidence" value="ECO:0007669"/>
    <property type="project" value="UniProtKB-UniRule"/>
</dbReference>
<accession>A0AAN7USB0</accession>
<dbReference type="PANTHER" id="PTHR12838">
    <property type="entry name" value="U3 SMALL NUCLEOLAR RNA-ASSOCIATED PROTEIN 11"/>
    <property type="match status" value="1"/>
</dbReference>
<reference evidence="8 9" key="1">
    <citation type="submission" date="2023-10" db="EMBL/GenBank/DDBJ databases">
        <title>Draft genome sequence of Xylaria bambusicola isolate GMP-LS, the root and basal stem rot pathogen of sugarcane in Indonesia.</title>
        <authorList>
            <person name="Selvaraj P."/>
            <person name="Muralishankar V."/>
            <person name="Muruganantham S."/>
            <person name="Sp S."/>
            <person name="Haryani S."/>
            <person name="Lau K.J.X."/>
            <person name="Naqvi N.I."/>
        </authorList>
    </citation>
    <scope>NUCLEOTIDE SEQUENCE [LARGE SCALE GENOMIC DNA]</scope>
    <source>
        <strain evidence="8">GMP-LS</strain>
    </source>
</reference>
<proteinExistence type="inferred from homology"/>
<comment type="function">
    <text evidence="1 6">Involved in nucleolar processing of pre-18S ribosomal RNA.</text>
</comment>
<keyword evidence="9" id="KW-1185">Reference proteome</keyword>
<dbReference type="GO" id="GO:0006364">
    <property type="term" value="P:rRNA processing"/>
    <property type="evidence" value="ECO:0007669"/>
    <property type="project" value="UniProtKB-UniRule"/>
</dbReference>